<evidence type="ECO:0000313" key="1">
    <source>
        <dbReference type="EMBL" id="GBN12529.1"/>
    </source>
</evidence>
<sequence length="110" mass="12302">MPKRCSSISQRCSQEMSKTCLIEMSKTMLSRNVQNDAPRNVQTMHYRGACRIDPINVLLVVTIAASQTDSRSFRSLGKSLFPHVNNEKSDVSLPIIGTRIDQSSDFELAI</sequence>
<proteinExistence type="predicted"/>
<comment type="caution">
    <text evidence="1">The sequence shown here is derived from an EMBL/GenBank/DDBJ whole genome shotgun (WGS) entry which is preliminary data.</text>
</comment>
<keyword evidence="2" id="KW-1185">Reference proteome</keyword>
<protein>
    <submittedName>
        <fullName evidence="1">Uncharacterized protein</fullName>
    </submittedName>
</protein>
<reference evidence="1 2" key="1">
    <citation type="journal article" date="2019" name="Sci. Rep.">
        <title>Orb-weaving spider Araneus ventricosus genome elucidates the spidroin gene catalogue.</title>
        <authorList>
            <person name="Kono N."/>
            <person name="Nakamura H."/>
            <person name="Ohtoshi R."/>
            <person name="Moran D.A.P."/>
            <person name="Shinohara A."/>
            <person name="Yoshida Y."/>
            <person name="Fujiwara M."/>
            <person name="Mori M."/>
            <person name="Tomita M."/>
            <person name="Arakawa K."/>
        </authorList>
    </citation>
    <scope>NUCLEOTIDE SEQUENCE [LARGE SCALE GENOMIC DNA]</scope>
</reference>
<dbReference type="EMBL" id="BGPR01005689">
    <property type="protein sequence ID" value="GBN12529.1"/>
    <property type="molecule type" value="Genomic_DNA"/>
</dbReference>
<accession>A0A4Y2LDG4</accession>
<gene>
    <name evidence="1" type="ORF">AVEN_169376_1</name>
</gene>
<dbReference type="Proteomes" id="UP000499080">
    <property type="component" value="Unassembled WGS sequence"/>
</dbReference>
<organism evidence="1 2">
    <name type="scientific">Araneus ventricosus</name>
    <name type="common">Orbweaver spider</name>
    <name type="synonym">Epeira ventricosa</name>
    <dbReference type="NCBI Taxonomy" id="182803"/>
    <lineage>
        <taxon>Eukaryota</taxon>
        <taxon>Metazoa</taxon>
        <taxon>Ecdysozoa</taxon>
        <taxon>Arthropoda</taxon>
        <taxon>Chelicerata</taxon>
        <taxon>Arachnida</taxon>
        <taxon>Araneae</taxon>
        <taxon>Araneomorphae</taxon>
        <taxon>Entelegynae</taxon>
        <taxon>Araneoidea</taxon>
        <taxon>Araneidae</taxon>
        <taxon>Araneus</taxon>
    </lineage>
</organism>
<evidence type="ECO:0000313" key="2">
    <source>
        <dbReference type="Proteomes" id="UP000499080"/>
    </source>
</evidence>
<name>A0A4Y2LDG4_ARAVE</name>
<dbReference type="AlphaFoldDB" id="A0A4Y2LDG4"/>